<dbReference type="Proteomes" id="UP000243255">
    <property type="component" value="Unassembled WGS sequence"/>
</dbReference>
<dbReference type="GO" id="GO:0004764">
    <property type="term" value="F:shikimate 3-dehydrogenase (NADP+) activity"/>
    <property type="evidence" value="ECO:0007669"/>
    <property type="project" value="UniProtKB-UniRule"/>
</dbReference>
<dbReference type="STRING" id="1121321.SAMN04488530_10295"/>
<dbReference type="EMBL" id="FQWX01000002">
    <property type="protein sequence ID" value="SHG46548.1"/>
    <property type="molecule type" value="Genomic_DNA"/>
</dbReference>
<dbReference type="Gene3D" id="3.40.50.720">
    <property type="entry name" value="NAD(P)-binding Rossmann-like Domain"/>
    <property type="match status" value="1"/>
</dbReference>
<comment type="similarity">
    <text evidence="8">Belongs to the shikimate dehydrogenase family.</text>
</comment>
<dbReference type="InterPro" id="IPR046346">
    <property type="entry name" value="Aminoacid_DH-like_N_sf"/>
</dbReference>
<keyword evidence="3 8" id="KW-0028">Amino-acid biosynthesis</keyword>
<feature type="binding site" evidence="8">
    <location>
        <position position="92"/>
    </location>
    <ligand>
        <name>shikimate</name>
        <dbReference type="ChEBI" id="CHEBI:36208"/>
    </ligand>
</feature>
<dbReference type="InterPro" id="IPR006151">
    <property type="entry name" value="Shikm_DH/Glu-tRNA_Rdtase"/>
</dbReference>
<feature type="domain" description="Quinate/shikimate 5-dehydrogenase/glutamyl-tRNA reductase" evidence="9">
    <location>
        <begin position="121"/>
        <end position="198"/>
    </location>
</feature>
<dbReference type="SUPFAM" id="SSF51735">
    <property type="entry name" value="NAD(P)-binding Rossmann-fold domains"/>
    <property type="match status" value="1"/>
</dbReference>
<dbReference type="InterPro" id="IPR041121">
    <property type="entry name" value="SDH_C"/>
</dbReference>
<feature type="binding site" evidence="8">
    <location>
        <position position="247"/>
    </location>
    <ligand>
        <name>NADP(+)</name>
        <dbReference type="ChEBI" id="CHEBI:58349"/>
    </ligand>
</feature>
<dbReference type="InterPro" id="IPR022893">
    <property type="entry name" value="Shikimate_DH_fam"/>
</dbReference>
<evidence type="ECO:0000256" key="6">
    <source>
        <dbReference type="ARBA" id="ARBA00023141"/>
    </source>
</evidence>
<dbReference type="Pfam" id="PF18317">
    <property type="entry name" value="SDH_C"/>
    <property type="match status" value="1"/>
</dbReference>
<comment type="subunit">
    <text evidence="8">Homodimer.</text>
</comment>
<dbReference type="PANTHER" id="PTHR21089:SF1">
    <property type="entry name" value="BIFUNCTIONAL 3-DEHYDROQUINATE DEHYDRATASE_SHIKIMATE DEHYDROGENASE, CHLOROPLASTIC"/>
    <property type="match status" value="1"/>
</dbReference>
<dbReference type="Pfam" id="PF01488">
    <property type="entry name" value="Shikimate_DH"/>
    <property type="match status" value="1"/>
</dbReference>
<dbReference type="HAMAP" id="MF_00222">
    <property type="entry name" value="Shikimate_DH_AroE"/>
    <property type="match status" value="1"/>
</dbReference>
<evidence type="ECO:0000259" key="9">
    <source>
        <dbReference type="Pfam" id="PF01488"/>
    </source>
</evidence>
<dbReference type="CDD" id="cd01065">
    <property type="entry name" value="NAD_bind_Shikimate_DH"/>
    <property type="match status" value="1"/>
</dbReference>
<dbReference type="AlphaFoldDB" id="A0A1M5K1B2"/>
<feature type="binding site" evidence="8">
    <location>
        <position position="67"/>
    </location>
    <ligand>
        <name>shikimate</name>
        <dbReference type="ChEBI" id="CHEBI:36208"/>
    </ligand>
</feature>
<keyword evidence="5 8" id="KW-0560">Oxidoreductase</keyword>
<evidence type="ECO:0000256" key="7">
    <source>
        <dbReference type="ARBA" id="ARBA00049442"/>
    </source>
</evidence>
<dbReference type="Pfam" id="PF08501">
    <property type="entry name" value="Shikimate_dh_N"/>
    <property type="match status" value="1"/>
</dbReference>
<evidence type="ECO:0000256" key="5">
    <source>
        <dbReference type="ARBA" id="ARBA00023002"/>
    </source>
</evidence>
<dbReference type="InterPro" id="IPR011342">
    <property type="entry name" value="Shikimate_DH"/>
</dbReference>
<comment type="pathway">
    <text evidence="1 8">Metabolic intermediate biosynthesis; chorismate biosynthesis; chorismate from D-erythrose 4-phosphate and phosphoenolpyruvate: step 4/7.</text>
</comment>
<feature type="binding site" evidence="8">
    <location>
        <position position="254"/>
    </location>
    <ligand>
        <name>shikimate</name>
        <dbReference type="ChEBI" id="CHEBI:36208"/>
    </ligand>
</feature>
<keyword evidence="4 8" id="KW-0521">NADP</keyword>
<dbReference type="GO" id="GO:0050661">
    <property type="term" value="F:NADP binding"/>
    <property type="evidence" value="ECO:0007669"/>
    <property type="project" value="InterPro"/>
</dbReference>
<dbReference type="GO" id="GO:0008652">
    <property type="term" value="P:amino acid biosynthetic process"/>
    <property type="evidence" value="ECO:0007669"/>
    <property type="project" value="UniProtKB-KW"/>
</dbReference>
<feature type="domain" description="Shikimate dehydrogenase substrate binding N-terminal" evidence="10">
    <location>
        <begin position="12"/>
        <end position="94"/>
    </location>
</feature>
<dbReference type="Gene3D" id="3.40.50.10860">
    <property type="entry name" value="Leucine Dehydrogenase, chain A, domain 1"/>
    <property type="match status" value="1"/>
</dbReference>
<evidence type="ECO:0000313" key="13">
    <source>
        <dbReference type="Proteomes" id="UP000243255"/>
    </source>
</evidence>
<feature type="domain" description="SDH C-terminal" evidence="11">
    <location>
        <begin position="247"/>
        <end position="268"/>
    </location>
</feature>
<name>A0A1M5K1B2_9FIRM</name>
<organism evidence="12 13">
    <name type="scientific">Asaccharospora irregularis DSM 2635</name>
    <dbReference type="NCBI Taxonomy" id="1121321"/>
    <lineage>
        <taxon>Bacteria</taxon>
        <taxon>Bacillati</taxon>
        <taxon>Bacillota</taxon>
        <taxon>Clostridia</taxon>
        <taxon>Peptostreptococcales</taxon>
        <taxon>Peptostreptococcaceae</taxon>
        <taxon>Asaccharospora</taxon>
    </lineage>
</organism>
<comment type="catalytic activity">
    <reaction evidence="7 8">
        <text>shikimate + NADP(+) = 3-dehydroshikimate + NADPH + H(+)</text>
        <dbReference type="Rhea" id="RHEA:17737"/>
        <dbReference type="ChEBI" id="CHEBI:15378"/>
        <dbReference type="ChEBI" id="CHEBI:16630"/>
        <dbReference type="ChEBI" id="CHEBI:36208"/>
        <dbReference type="ChEBI" id="CHEBI:57783"/>
        <dbReference type="ChEBI" id="CHEBI:58349"/>
        <dbReference type="EC" id="1.1.1.25"/>
    </reaction>
</comment>
<feature type="binding site" evidence="8">
    <location>
        <position position="226"/>
    </location>
    <ligand>
        <name>shikimate</name>
        <dbReference type="ChEBI" id="CHEBI:36208"/>
    </ligand>
</feature>
<keyword evidence="13" id="KW-1185">Reference proteome</keyword>
<reference evidence="13" key="1">
    <citation type="submission" date="2016-11" db="EMBL/GenBank/DDBJ databases">
        <authorList>
            <person name="Varghese N."/>
            <person name="Submissions S."/>
        </authorList>
    </citation>
    <scope>NUCLEOTIDE SEQUENCE [LARGE SCALE GENOMIC DNA]</scope>
    <source>
        <strain evidence="13">DSM 2635</strain>
    </source>
</reference>
<dbReference type="SUPFAM" id="SSF53223">
    <property type="entry name" value="Aminoacid dehydrogenase-like, N-terminal domain"/>
    <property type="match status" value="1"/>
</dbReference>
<dbReference type="NCBIfam" id="TIGR00507">
    <property type="entry name" value="aroE"/>
    <property type="match status" value="1"/>
</dbReference>
<dbReference type="GO" id="GO:0009423">
    <property type="term" value="P:chorismate biosynthetic process"/>
    <property type="evidence" value="ECO:0007669"/>
    <property type="project" value="UniProtKB-UniRule"/>
</dbReference>
<comment type="function">
    <text evidence="8">Involved in the biosynthesis of the chorismate, which leads to the biosynthesis of aromatic amino acids. Catalyzes the reversible NADPH linked reduction of 3-dehydroshikimate (DHSA) to yield shikimate (SA).</text>
</comment>
<feature type="binding site" evidence="8">
    <location>
        <position position="83"/>
    </location>
    <ligand>
        <name>NADP(+)</name>
        <dbReference type="ChEBI" id="CHEBI:58349"/>
    </ligand>
</feature>
<evidence type="ECO:0000259" key="11">
    <source>
        <dbReference type="Pfam" id="PF18317"/>
    </source>
</evidence>
<keyword evidence="6 8" id="KW-0057">Aromatic amino acid biosynthesis</keyword>
<dbReference type="PANTHER" id="PTHR21089">
    <property type="entry name" value="SHIKIMATE DEHYDROGENASE"/>
    <property type="match status" value="1"/>
</dbReference>
<evidence type="ECO:0000256" key="4">
    <source>
        <dbReference type="ARBA" id="ARBA00022857"/>
    </source>
</evidence>
<dbReference type="EC" id="1.1.1.25" evidence="2 8"/>
<dbReference type="InterPro" id="IPR036291">
    <property type="entry name" value="NAD(P)-bd_dom_sf"/>
</dbReference>
<evidence type="ECO:0000256" key="1">
    <source>
        <dbReference type="ARBA" id="ARBA00004871"/>
    </source>
</evidence>
<sequence length="288" mass="32309">MNIDGKTKLICLLGHPVSHSFSPSIHNYLISRYKRNNVYVCFDVKPEKLGEVVSNVKTLKMQGCNVTIPHKVDVMKYLDEIDEKAKIIGAVNTIKNEGGVLKGYNTDGIGFVKSVLDKGYTLKDKKVMILGAGGACRSIAIEMASNNISSLQIRNRSKSKAEDIIKTVKKHFNISASYSIDEITKEDLKDIDILINTTPIGMETDECPIDDSINPNPDLLVCDIVYKPHETRFIRWAKDNNLDVVYGINMLINQGLHAFYIWTGIKADNGDVEYIKSLYESLYEKSIK</sequence>
<comment type="caution">
    <text evidence="8">Lacks conserved residue(s) required for the propagation of feature annotation.</text>
</comment>
<gene>
    <name evidence="8" type="primary">aroE</name>
    <name evidence="12" type="ORF">SAMN04488530_10295</name>
</gene>
<evidence type="ECO:0000256" key="2">
    <source>
        <dbReference type="ARBA" id="ARBA00012962"/>
    </source>
</evidence>
<accession>A0A1M5K1B2</accession>
<feature type="binding site" evidence="8">
    <location>
        <position position="224"/>
    </location>
    <ligand>
        <name>NADP(+)</name>
        <dbReference type="ChEBI" id="CHEBI:58349"/>
    </ligand>
</feature>
<dbReference type="UniPathway" id="UPA00053">
    <property type="reaction ID" value="UER00087"/>
</dbReference>
<feature type="binding site" evidence="8">
    <location>
        <begin position="131"/>
        <end position="135"/>
    </location>
    <ligand>
        <name>NADP(+)</name>
        <dbReference type="ChEBI" id="CHEBI:58349"/>
    </ligand>
</feature>
<evidence type="ECO:0000313" key="12">
    <source>
        <dbReference type="EMBL" id="SHG46548.1"/>
    </source>
</evidence>
<protein>
    <recommendedName>
        <fullName evidence="2 8">Shikimate dehydrogenase (NADP(+))</fullName>
        <shortName evidence="8">SDH</shortName>
        <ecNumber evidence="2 8">1.1.1.25</ecNumber>
    </recommendedName>
</protein>
<dbReference type="InterPro" id="IPR013708">
    <property type="entry name" value="Shikimate_DH-bd_N"/>
</dbReference>
<evidence type="ECO:0000256" key="8">
    <source>
        <dbReference type="HAMAP-Rule" id="MF_00222"/>
    </source>
</evidence>
<dbReference type="GO" id="GO:0009073">
    <property type="term" value="P:aromatic amino acid family biosynthetic process"/>
    <property type="evidence" value="ECO:0007669"/>
    <property type="project" value="UniProtKB-KW"/>
</dbReference>
<dbReference type="RefSeq" id="WP_084120078.1">
    <property type="nucleotide sequence ID" value="NZ_BAABCH010000028.1"/>
</dbReference>
<feature type="active site" description="Proton acceptor" evidence="8">
    <location>
        <position position="71"/>
    </location>
</feature>
<feature type="binding site" evidence="8">
    <location>
        <position position="107"/>
    </location>
    <ligand>
        <name>shikimate</name>
        <dbReference type="ChEBI" id="CHEBI:36208"/>
    </ligand>
</feature>
<feature type="binding site" evidence="8">
    <location>
        <begin position="20"/>
        <end position="22"/>
    </location>
    <ligand>
        <name>shikimate</name>
        <dbReference type="ChEBI" id="CHEBI:36208"/>
    </ligand>
</feature>
<dbReference type="GO" id="GO:0019632">
    <property type="term" value="P:shikimate metabolic process"/>
    <property type="evidence" value="ECO:0007669"/>
    <property type="project" value="InterPro"/>
</dbReference>
<evidence type="ECO:0000259" key="10">
    <source>
        <dbReference type="Pfam" id="PF08501"/>
    </source>
</evidence>
<proteinExistence type="inferred from homology"/>
<evidence type="ECO:0000256" key="3">
    <source>
        <dbReference type="ARBA" id="ARBA00022605"/>
    </source>
</evidence>